<organism evidence="1 2">
    <name type="scientific">Hebeloma cylindrosporum</name>
    <dbReference type="NCBI Taxonomy" id="76867"/>
    <lineage>
        <taxon>Eukaryota</taxon>
        <taxon>Fungi</taxon>
        <taxon>Dikarya</taxon>
        <taxon>Basidiomycota</taxon>
        <taxon>Agaricomycotina</taxon>
        <taxon>Agaricomycetes</taxon>
        <taxon>Agaricomycetidae</taxon>
        <taxon>Agaricales</taxon>
        <taxon>Agaricineae</taxon>
        <taxon>Hymenogastraceae</taxon>
        <taxon>Hebeloma</taxon>
    </lineage>
</organism>
<accession>A0A0C2YQH5</accession>
<sequence>MPFPNESDREVFTASLEHIYRQGMRRRYFKGRSSICIQDRREDVDIIDGLTDFNHLEAHGVHDSPPKPKAGYAQTSFRIHF</sequence>
<gene>
    <name evidence="1" type="ORF">M413DRAFT_444066</name>
</gene>
<dbReference type="HOGENOM" id="CLU_2574158_0_0_1"/>
<evidence type="ECO:0000313" key="2">
    <source>
        <dbReference type="Proteomes" id="UP000053424"/>
    </source>
</evidence>
<reference evidence="2" key="2">
    <citation type="submission" date="2015-01" db="EMBL/GenBank/DDBJ databases">
        <title>Evolutionary Origins and Diversification of the Mycorrhizal Mutualists.</title>
        <authorList>
            <consortium name="DOE Joint Genome Institute"/>
            <consortium name="Mycorrhizal Genomics Consortium"/>
            <person name="Kohler A."/>
            <person name="Kuo A."/>
            <person name="Nagy L.G."/>
            <person name="Floudas D."/>
            <person name="Copeland A."/>
            <person name="Barry K.W."/>
            <person name="Cichocki N."/>
            <person name="Veneault-Fourrey C."/>
            <person name="LaButti K."/>
            <person name="Lindquist E.A."/>
            <person name="Lipzen A."/>
            <person name="Lundell T."/>
            <person name="Morin E."/>
            <person name="Murat C."/>
            <person name="Riley R."/>
            <person name="Ohm R."/>
            <person name="Sun H."/>
            <person name="Tunlid A."/>
            <person name="Henrissat B."/>
            <person name="Grigoriev I.V."/>
            <person name="Hibbett D.S."/>
            <person name="Martin F."/>
        </authorList>
    </citation>
    <scope>NUCLEOTIDE SEQUENCE [LARGE SCALE GENOMIC DNA]</scope>
    <source>
        <strain evidence="2">h7</strain>
    </source>
</reference>
<reference evidence="1 2" key="1">
    <citation type="submission" date="2014-04" db="EMBL/GenBank/DDBJ databases">
        <authorList>
            <consortium name="DOE Joint Genome Institute"/>
            <person name="Kuo A."/>
            <person name="Gay G."/>
            <person name="Dore J."/>
            <person name="Kohler A."/>
            <person name="Nagy L.G."/>
            <person name="Floudas D."/>
            <person name="Copeland A."/>
            <person name="Barry K.W."/>
            <person name="Cichocki N."/>
            <person name="Veneault-Fourrey C."/>
            <person name="LaButti K."/>
            <person name="Lindquist E.A."/>
            <person name="Lipzen A."/>
            <person name="Lundell T."/>
            <person name="Morin E."/>
            <person name="Murat C."/>
            <person name="Sun H."/>
            <person name="Tunlid A."/>
            <person name="Henrissat B."/>
            <person name="Grigoriev I.V."/>
            <person name="Hibbett D.S."/>
            <person name="Martin F."/>
            <person name="Nordberg H.P."/>
            <person name="Cantor M.N."/>
            <person name="Hua S.X."/>
        </authorList>
    </citation>
    <scope>NUCLEOTIDE SEQUENCE [LARGE SCALE GENOMIC DNA]</scope>
    <source>
        <strain evidence="2">h7</strain>
    </source>
</reference>
<dbReference type="AlphaFoldDB" id="A0A0C2YQH5"/>
<evidence type="ECO:0000313" key="1">
    <source>
        <dbReference type="EMBL" id="KIM43257.1"/>
    </source>
</evidence>
<protein>
    <submittedName>
        <fullName evidence="1">Uncharacterized protein</fullName>
    </submittedName>
</protein>
<proteinExistence type="predicted"/>
<keyword evidence="2" id="KW-1185">Reference proteome</keyword>
<name>A0A0C2YQH5_HEBCY</name>
<dbReference type="Proteomes" id="UP000053424">
    <property type="component" value="Unassembled WGS sequence"/>
</dbReference>
<dbReference type="EMBL" id="KN831776">
    <property type="protein sequence ID" value="KIM43257.1"/>
    <property type="molecule type" value="Genomic_DNA"/>
</dbReference>